<accession>A0ABU9IDF1</accession>
<feature type="region of interest" description="Disordered" evidence="1">
    <location>
        <begin position="64"/>
        <end position="135"/>
    </location>
</feature>
<protein>
    <submittedName>
        <fullName evidence="2">Uncharacterized protein</fullName>
    </submittedName>
</protein>
<evidence type="ECO:0000256" key="1">
    <source>
        <dbReference type="SAM" id="MobiDB-lite"/>
    </source>
</evidence>
<feature type="compositionally biased region" description="Acidic residues" evidence="1">
    <location>
        <begin position="498"/>
        <end position="509"/>
    </location>
</feature>
<feature type="compositionally biased region" description="Basic and acidic residues" evidence="1">
    <location>
        <begin position="372"/>
        <end position="389"/>
    </location>
</feature>
<dbReference type="Proteomes" id="UP001497045">
    <property type="component" value="Unassembled WGS sequence"/>
</dbReference>
<feature type="region of interest" description="Disordered" evidence="1">
    <location>
        <begin position="1"/>
        <end position="42"/>
    </location>
</feature>
<proteinExistence type="predicted"/>
<dbReference type="EMBL" id="JBBYHV010000001">
    <property type="protein sequence ID" value="MEL1249938.1"/>
    <property type="molecule type" value="Genomic_DNA"/>
</dbReference>
<feature type="compositionally biased region" description="Acidic residues" evidence="1">
    <location>
        <begin position="224"/>
        <end position="233"/>
    </location>
</feature>
<keyword evidence="3" id="KW-1185">Reference proteome</keyword>
<feature type="compositionally biased region" description="Low complexity" evidence="1">
    <location>
        <begin position="255"/>
        <end position="266"/>
    </location>
</feature>
<organism evidence="2 3">
    <name type="scientific">Aurantiacibacter gilvus</name>
    <dbReference type="NCBI Taxonomy" id="3139141"/>
    <lineage>
        <taxon>Bacteria</taxon>
        <taxon>Pseudomonadati</taxon>
        <taxon>Pseudomonadota</taxon>
        <taxon>Alphaproteobacteria</taxon>
        <taxon>Sphingomonadales</taxon>
        <taxon>Erythrobacteraceae</taxon>
        <taxon>Aurantiacibacter</taxon>
    </lineage>
</organism>
<feature type="compositionally biased region" description="Pro residues" evidence="1">
    <location>
        <begin position="283"/>
        <end position="297"/>
    </location>
</feature>
<evidence type="ECO:0000313" key="2">
    <source>
        <dbReference type="EMBL" id="MEL1249938.1"/>
    </source>
</evidence>
<reference evidence="2 3" key="1">
    <citation type="submission" date="2024-04" db="EMBL/GenBank/DDBJ databases">
        <title>Aurantiacibacter sp. DGU6 16S ribosomal RNA gene Genome sequencing and assembly.</title>
        <authorList>
            <person name="Park S."/>
        </authorList>
    </citation>
    <scope>NUCLEOTIDE SEQUENCE [LARGE SCALE GENOMIC DNA]</scope>
    <source>
        <strain evidence="2 3">DGU6</strain>
    </source>
</reference>
<evidence type="ECO:0000313" key="3">
    <source>
        <dbReference type="Proteomes" id="UP001497045"/>
    </source>
</evidence>
<feature type="compositionally biased region" description="Acidic residues" evidence="1">
    <location>
        <begin position="324"/>
        <end position="336"/>
    </location>
</feature>
<feature type="compositionally biased region" description="Low complexity" evidence="1">
    <location>
        <begin position="311"/>
        <end position="323"/>
    </location>
</feature>
<feature type="region of interest" description="Disordered" evidence="1">
    <location>
        <begin position="172"/>
        <end position="510"/>
    </location>
</feature>
<feature type="compositionally biased region" description="Low complexity" evidence="1">
    <location>
        <begin position="8"/>
        <end position="21"/>
    </location>
</feature>
<sequence>MGTPASSALRADNAPNAAALSGSGGDGFGSLTGLGGPKKFKKKPVLVLDPEELERAHMLFQEASAELLGEEAERAPKPPAPALGLAPMNDRDSTPEDMGLSDDDQDGGDDEAIPSAEDLLKMTSSRRVEDEEEQEYAMRALEEGFDEEHRIFPTLPVLPAEEIAYEEAADLGSFQTPADDTAELPETELPGVPVEAAYNPASGNPPPGEPSFKLSPLSVGETGHEDEEEEGEAETSNRFAALSPQIRRKTPIRPPEAVEAAEAPAPEAWPEPLPASEAAAEPEPVPEPAPTPEPEPLPEQLESDPWSNETAPVPEDVAPLPAAEPEEQAAPELDPEPETKPETTVAFEPTPRIENPRIENAPEDLPASRHVGPFEHQRAERHVEEHEPMSEEPAPVPGFEAAPLPPAQSAPEERDELPPVVQEAAEPPQAEAPLGEPEQIEPPQAEVPLEKPEQIEPPRPFVADDGPRWQPESYDAPQDVAQPVEEMPEMAEAPETGFDPEEENFDEHDEASGNYTLIEDEPVDGYAFMQASSPRGRAIRVAAPGEANSLRARLIRERGELQAEAERAAASRSIVMRFWNWLRGLFG</sequence>
<comment type="caution">
    <text evidence="2">The sequence shown here is derived from an EMBL/GenBank/DDBJ whole genome shotgun (WGS) entry which is preliminary data.</text>
</comment>
<gene>
    <name evidence="2" type="ORF">AAEO60_04565</name>
</gene>
<feature type="compositionally biased region" description="Gly residues" evidence="1">
    <location>
        <begin position="22"/>
        <end position="36"/>
    </location>
</feature>
<dbReference type="RefSeq" id="WP_341672459.1">
    <property type="nucleotide sequence ID" value="NZ_JBBYHV010000001.1"/>
</dbReference>
<feature type="compositionally biased region" description="Acidic residues" evidence="1">
    <location>
        <begin position="99"/>
        <end position="112"/>
    </location>
</feature>
<feature type="compositionally biased region" description="Low complexity" evidence="1">
    <location>
        <begin position="418"/>
        <end position="437"/>
    </location>
</feature>
<name>A0ABU9IDF1_9SPHN</name>